<dbReference type="InterPro" id="IPR046357">
    <property type="entry name" value="PPIase_dom_sf"/>
</dbReference>
<dbReference type="InterPro" id="IPR023034">
    <property type="entry name" value="PPIase_SurA"/>
</dbReference>
<feature type="domain" description="PpiC" evidence="8">
    <location>
        <begin position="260"/>
        <end position="359"/>
    </location>
</feature>
<reference evidence="9 10" key="1">
    <citation type="submission" date="2018-02" db="EMBL/GenBank/DDBJ databases">
        <title>FDA/CDC Antimicrobial Resistant Isolate Bank Genome Sequencing.</title>
        <authorList>
            <person name="Benahmed F.H."/>
            <person name="Lutgring J.D."/>
            <person name="Yoo B."/>
            <person name="Machado M."/>
            <person name="Brown A."/>
            <person name="McAllister G."/>
            <person name="Perry A."/>
            <person name="Halpin A.L."/>
            <person name="Vavikolanu K."/>
            <person name="Ott S."/>
            <person name="Zhao X."/>
            <person name="Tallon L.J."/>
            <person name="Sadzewicz L."/>
            <person name="Aluvathingal J."/>
            <person name="Nadendla S."/>
            <person name="Voskania-kordi A."/>
            <person name="Simonyan V."/>
            <person name="Patel J."/>
            <person name="Shawar R.M."/>
        </authorList>
    </citation>
    <scope>NUCLEOTIDE SEQUENCE [LARGE SCALE GENOMIC DNA]</scope>
    <source>
        <strain evidence="9 10">AR_0356</strain>
    </source>
</reference>
<dbReference type="PANTHER" id="PTHR47637">
    <property type="entry name" value="CHAPERONE SURA"/>
    <property type="match status" value="1"/>
</dbReference>
<evidence type="ECO:0000256" key="7">
    <source>
        <dbReference type="HAMAP-Rule" id="MF_01183"/>
    </source>
</evidence>
<keyword evidence="10" id="KW-1185">Reference proteome</keyword>
<evidence type="ECO:0000256" key="3">
    <source>
        <dbReference type="ARBA" id="ARBA00022764"/>
    </source>
</evidence>
<evidence type="ECO:0000259" key="8">
    <source>
        <dbReference type="PROSITE" id="PS50198"/>
    </source>
</evidence>
<dbReference type="GO" id="GO:0030288">
    <property type="term" value="C:outer membrane-bounded periplasmic space"/>
    <property type="evidence" value="ECO:0007669"/>
    <property type="project" value="InterPro"/>
</dbReference>
<accession>A0A2R3J2Y1</accession>
<evidence type="ECO:0000256" key="5">
    <source>
        <dbReference type="ARBA" id="ARBA00023186"/>
    </source>
</evidence>
<dbReference type="Proteomes" id="UP000238390">
    <property type="component" value="Chromosome"/>
</dbReference>
<dbReference type="Pfam" id="PF00639">
    <property type="entry name" value="Rotamase"/>
    <property type="match status" value="2"/>
</dbReference>
<dbReference type="Pfam" id="PF09312">
    <property type="entry name" value="SurA_N"/>
    <property type="match status" value="1"/>
</dbReference>
<keyword evidence="6 7" id="KW-0413">Isomerase</keyword>
<comment type="domain">
    <text evidence="7">The PPIase activity resides only in the second parvulin domain. The N-terminal region and the C-terminal tail are necessary and sufficient for the chaperone activity of SurA. The PPIase activity is dispensable for SurA to function as a chaperone. The N-terminal region and the C-terminal tail are also required for porin recognition.</text>
</comment>
<comment type="function">
    <text evidence="7">Chaperone involved in the correct folding and assembly of outer membrane proteins. Recognizes specific patterns of aromatic residues and the orientation of their side chains, which are found more frequently in integral outer membrane proteins. May act in both early periplasmic and late outer membrane-associated steps of protein maturation.</text>
</comment>
<organism evidence="9 10">
    <name type="scientific">Pseudomonas paraeruginosa</name>
    <dbReference type="NCBI Taxonomy" id="2994495"/>
    <lineage>
        <taxon>Bacteria</taxon>
        <taxon>Pseudomonadati</taxon>
        <taxon>Pseudomonadota</taxon>
        <taxon>Gammaproteobacteria</taxon>
        <taxon>Pseudomonadales</taxon>
        <taxon>Pseudomonadaceae</taxon>
        <taxon>Pseudomonas</taxon>
    </lineage>
</organism>
<name>A0A2R3J2Y1_9PSED</name>
<evidence type="ECO:0000256" key="1">
    <source>
        <dbReference type="ARBA" id="ARBA00022729"/>
    </source>
</evidence>
<dbReference type="InterPro" id="IPR027304">
    <property type="entry name" value="Trigger_fact/SurA_dom_sf"/>
</dbReference>
<dbReference type="EC" id="5.2.1.8" evidence="7"/>
<keyword evidence="2 7" id="KW-0677">Repeat</keyword>
<comment type="subcellular location">
    <subcellularLocation>
        <location evidence="7">Periplasm</location>
    </subcellularLocation>
    <text evidence="7">Is capable of associating with the outer membrane.</text>
</comment>
<dbReference type="InterPro" id="IPR050280">
    <property type="entry name" value="OMP_Chaperone_SurA"/>
</dbReference>
<dbReference type="InterPro" id="IPR015391">
    <property type="entry name" value="SurA_N"/>
</dbReference>
<dbReference type="SUPFAM" id="SSF54534">
    <property type="entry name" value="FKBP-like"/>
    <property type="match status" value="2"/>
</dbReference>
<feature type="domain" description="PpiC" evidence="8">
    <location>
        <begin position="150"/>
        <end position="251"/>
    </location>
</feature>
<dbReference type="GO" id="GO:0050821">
    <property type="term" value="P:protein stabilization"/>
    <property type="evidence" value="ECO:0007669"/>
    <property type="project" value="InterPro"/>
</dbReference>
<keyword evidence="5 7" id="KW-0143">Chaperone</keyword>
<dbReference type="SUPFAM" id="SSF109998">
    <property type="entry name" value="Triger factor/SurA peptide-binding domain-like"/>
    <property type="match status" value="1"/>
</dbReference>
<evidence type="ECO:0000313" key="9">
    <source>
        <dbReference type="EMBL" id="AVK08217.1"/>
    </source>
</evidence>
<dbReference type="PANTHER" id="PTHR47637:SF1">
    <property type="entry name" value="CHAPERONE SURA"/>
    <property type="match status" value="1"/>
</dbReference>
<dbReference type="Gene3D" id="1.10.4030.10">
    <property type="entry name" value="Porin chaperone SurA, peptide-binding domain"/>
    <property type="match status" value="1"/>
</dbReference>
<keyword evidence="4 7" id="KW-0697">Rotamase</keyword>
<dbReference type="PROSITE" id="PS50198">
    <property type="entry name" value="PPIC_PPIASE_2"/>
    <property type="match status" value="2"/>
</dbReference>
<evidence type="ECO:0000256" key="6">
    <source>
        <dbReference type="ARBA" id="ARBA00023235"/>
    </source>
</evidence>
<evidence type="ECO:0000256" key="4">
    <source>
        <dbReference type="ARBA" id="ARBA00023110"/>
    </source>
</evidence>
<dbReference type="GO" id="GO:0051082">
    <property type="term" value="F:unfolded protein binding"/>
    <property type="evidence" value="ECO:0007669"/>
    <property type="project" value="UniProtKB-UniRule"/>
</dbReference>
<dbReference type="InterPro" id="IPR000297">
    <property type="entry name" value="PPIase_PpiC"/>
</dbReference>
<keyword evidence="3 7" id="KW-0574">Periplasm</keyword>
<proteinExistence type="inferred from homology"/>
<dbReference type="GO" id="GO:0043165">
    <property type="term" value="P:Gram-negative-bacterium-type cell outer membrane assembly"/>
    <property type="evidence" value="ECO:0007669"/>
    <property type="project" value="InterPro"/>
</dbReference>
<sequence length="404" mass="45639">MVPLDRVVAIVDNDVIMQSQLDQRLREVHQTLLKRGAPLPPEHVLTQQVLERLIIENIQQQIGDRSGIRISDEELNQAMATIAQRNGMSLEQFQAALTRDGLSYADARDQVRREMVISRVRQRRVAERIQVSEQEVKNFLASDMGKIQLSEEYRLANILIPVPEAASSDVIQAAARQAQELYQQLKQGADFGQLAISRSAGDNALEGGEIGWRKAAQLPQPFDSMIGSLAVGDVTEPVRTPGGFIILKLEEKRGGSKMVRDEVHVRHILLKPSEIRSDAETEKLAQKLYERIQSGEDFGELAKSFSEDPGSALNGGDLNWIDPEALVPEFRQVMNDTPQGELSKPFRSQFGWHILQVLGRRATDSSEKFREQQAVSVLRNRKYDEELQAWLRQIRDEAYVEIKQ</sequence>
<evidence type="ECO:0000256" key="2">
    <source>
        <dbReference type="ARBA" id="ARBA00022737"/>
    </source>
</evidence>
<dbReference type="GO" id="GO:0042277">
    <property type="term" value="F:peptide binding"/>
    <property type="evidence" value="ECO:0007669"/>
    <property type="project" value="InterPro"/>
</dbReference>
<comment type="catalytic activity">
    <reaction evidence="7">
        <text>[protein]-peptidylproline (omega=180) = [protein]-peptidylproline (omega=0)</text>
        <dbReference type="Rhea" id="RHEA:16237"/>
        <dbReference type="Rhea" id="RHEA-COMP:10747"/>
        <dbReference type="Rhea" id="RHEA-COMP:10748"/>
        <dbReference type="ChEBI" id="CHEBI:83833"/>
        <dbReference type="ChEBI" id="CHEBI:83834"/>
        <dbReference type="EC" id="5.2.1.8"/>
    </reaction>
</comment>
<dbReference type="HAMAP" id="MF_01183">
    <property type="entry name" value="Chaperone_SurA"/>
    <property type="match status" value="1"/>
</dbReference>
<dbReference type="EMBL" id="CP027169">
    <property type="protein sequence ID" value="AVK08217.1"/>
    <property type="molecule type" value="Genomic_DNA"/>
</dbReference>
<dbReference type="GO" id="GO:0003755">
    <property type="term" value="F:peptidyl-prolyl cis-trans isomerase activity"/>
    <property type="evidence" value="ECO:0007669"/>
    <property type="project" value="UniProtKB-UniRule"/>
</dbReference>
<gene>
    <name evidence="7 9" type="primary">surA</name>
    <name evidence="9" type="ORF">CSB93_1896</name>
</gene>
<dbReference type="AlphaFoldDB" id="A0A2R3J2Y1"/>
<evidence type="ECO:0000313" key="10">
    <source>
        <dbReference type="Proteomes" id="UP000238390"/>
    </source>
</evidence>
<keyword evidence="1 7" id="KW-0732">Signal</keyword>
<dbReference type="GO" id="GO:0006457">
    <property type="term" value="P:protein folding"/>
    <property type="evidence" value="ECO:0007669"/>
    <property type="project" value="UniProtKB-UniRule"/>
</dbReference>
<dbReference type="Gene3D" id="3.10.50.40">
    <property type="match status" value="2"/>
</dbReference>
<protein>
    <recommendedName>
        <fullName evidence="7">Chaperone SurA</fullName>
    </recommendedName>
    <alternativeName>
        <fullName evidence="7">Peptidyl-prolyl cis-trans isomerase SurA</fullName>
        <shortName evidence="7">PPIase SurA</shortName>
        <ecNumber evidence="7">5.2.1.8</ecNumber>
    </alternativeName>
    <alternativeName>
        <fullName evidence="7">Rotamase SurA</fullName>
    </alternativeName>
</protein>